<evidence type="ECO:0000256" key="5">
    <source>
        <dbReference type="ARBA" id="ARBA00023136"/>
    </source>
</evidence>
<feature type="transmembrane region" description="Helical" evidence="7">
    <location>
        <begin position="268"/>
        <end position="287"/>
    </location>
</feature>
<evidence type="ECO:0000259" key="9">
    <source>
        <dbReference type="Pfam" id="PF09922"/>
    </source>
</evidence>
<evidence type="ECO:0000256" key="6">
    <source>
        <dbReference type="SAM" id="MobiDB-lite"/>
    </source>
</evidence>
<accession>A0A6I3J0B3</accession>
<comment type="caution">
    <text evidence="10">The sequence shown here is derived from an EMBL/GenBank/DDBJ whole genome shotgun (WGS) entry which is preliminary data.</text>
</comment>
<dbReference type="PANTHER" id="PTHR33885">
    <property type="entry name" value="PHAGE SHOCK PROTEIN C"/>
    <property type="match status" value="1"/>
</dbReference>
<evidence type="ECO:0000256" key="2">
    <source>
        <dbReference type="ARBA" id="ARBA00022475"/>
    </source>
</evidence>
<feature type="transmembrane region" description="Helical" evidence="7">
    <location>
        <begin position="237"/>
        <end position="256"/>
    </location>
</feature>
<evidence type="ECO:0000313" key="11">
    <source>
        <dbReference type="Proteomes" id="UP000433406"/>
    </source>
</evidence>
<feature type="domain" description="Cell wall-active antibiotics response LiaF-like C-terminal" evidence="9">
    <location>
        <begin position="330"/>
        <end position="426"/>
    </location>
</feature>
<evidence type="ECO:0000313" key="10">
    <source>
        <dbReference type="EMBL" id="MTB94917.1"/>
    </source>
</evidence>
<sequence>MVPAAGPRQGGAMTTTPPDAPPEPGPEHPSGPRASKEEVRDLGKLRRSSTDSYVAGVAGGLARHLDIDPAILRVAFVVLTFFGGAGLILYGAAWLLVPVDDQAEATLHLDERNRTVALTIAGGVAVLAMLGDTWGVYSFPWPVVVVAIAAVFVLDRSDRNRRRRHQGPPAAPAPYAAYGPAAPAAPGSPVGPAGSPDPSVPVGAAPGPYAGWAPPPTMPTAPLPPPPPAPARRRGPVLFWFTMALCALGIGVLSLLDLGGVPVPNAAYSALVVAVCGVMLLVGAFWGRAGGLIAVGLVAALSMAANTLATELDGGQVTHRPSSTAGLASSYQNGTGDLFIDLTDISDIENLDGRTLLVEMGVGRVEVLVPTGVDVTAETSIGIGNARVFGEDHSGLGIERTVLLEGGDPAPVLTLDAHVGVGGIEIHTEGGTR</sequence>
<name>A0A6I3J0B3_9ACTN</name>
<evidence type="ECO:0000259" key="8">
    <source>
        <dbReference type="Pfam" id="PF04024"/>
    </source>
</evidence>
<feature type="compositionally biased region" description="Pro residues" evidence="6">
    <location>
        <begin position="18"/>
        <end position="29"/>
    </location>
</feature>
<evidence type="ECO:0000256" key="1">
    <source>
        <dbReference type="ARBA" id="ARBA00004162"/>
    </source>
</evidence>
<dbReference type="Proteomes" id="UP000433406">
    <property type="component" value="Unassembled WGS sequence"/>
</dbReference>
<keyword evidence="4 7" id="KW-1133">Transmembrane helix</keyword>
<feature type="transmembrane region" description="Helical" evidence="7">
    <location>
        <begin position="137"/>
        <end position="154"/>
    </location>
</feature>
<feature type="region of interest" description="Disordered" evidence="6">
    <location>
        <begin position="1"/>
        <end position="42"/>
    </location>
</feature>
<proteinExistence type="predicted"/>
<feature type="transmembrane region" description="Helical" evidence="7">
    <location>
        <begin position="70"/>
        <end position="95"/>
    </location>
</feature>
<dbReference type="EMBL" id="WLCI01000007">
    <property type="protein sequence ID" value="MTB94917.1"/>
    <property type="molecule type" value="Genomic_DNA"/>
</dbReference>
<gene>
    <name evidence="10" type="ORF">GGQ22_07445</name>
</gene>
<dbReference type="Pfam" id="PF04024">
    <property type="entry name" value="PspC"/>
    <property type="match status" value="1"/>
</dbReference>
<dbReference type="AlphaFoldDB" id="A0A6I3J0B3"/>
<evidence type="ECO:0000256" key="7">
    <source>
        <dbReference type="SAM" id="Phobius"/>
    </source>
</evidence>
<organism evidence="10 11">
    <name type="scientific">Nocardioides marmotae</name>
    <dbReference type="NCBI Taxonomy" id="2663857"/>
    <lineage>
        <taxon>Bacteria</taxon>
        <taxon>Bacillati</taxon>
        <taxon>Actinomycetota</taxon>
        <taxon>Actinomycetes</taxon>
        <taxon>Propionibacteriales</taxon>
        <taxon>Nocardioidaceae</taxon>
        <taxon>Nocardioides</taxon>
    </lineage>
</organism>
<dbReference type="GO" id="GO:0005886">
    <property type="term" value="C:plasma membrane"/>
    <property type="evidence" value="ECO:0007669"/>
    <property type="project" value="UniProtKB-SubCell"/>
</dbReference>
<evidence type="ECO:0000256" key="4">
    <source>
        <dbReference type="ARBA" id="ARBA00022989"/>
    </source>
</evidence>
<reference evidence="10 11" key="1">
    <citation type="submission" date="2019-10" db="EMBL/GenBank/DDBJ databases">
        <title>Nocardioides novel species isolated from the excrement of Marmot.</title>
        <authorList>
            <person name="Zhang G."/>
        </authorList>
    </citation>
    <scope>NUCLEOTIDE SEQUENCE [LARGE SCALE GENOMIC DNA]</scope>
    <source>
        <strain evidence="11">zg-579</strain>
    </source>
</reference>
<protein>
    <submittedName>
        <fullName evidence="10">PspC domain-containing protein</fullName>
    </submittedName>
</protein>
<evidence type="ECO:0000256" key="3">
    <source>
        <dbReference type="ARBA" id="ARBA00022692"/>
    </source>
</evidence>
<comment type="subcellular location">
    <subcellularLocation>
        <location evidence="1">Cell membrane</location>
        <topology evidence="1">Single-pass membrane protein</topology>
    </subcellularLocation>
</comment>
<dbReference type="PANTHER" id="PTHR33885:SF3">
    <property type="entry name" value="PHAGE SHOCK PROTEIN C"/>
    <property type="match status" value="1"/>
</dbReference>
<dbReference type="InterPro" id="IPR052027">
    <property type="entry name" value="PspC"/>
</dbReference>
<keyword evidence="11" id="KW-1185">Reference proteome</keyword>
<keyword evidence="2" id="KW-1003">Cell membrane</keyword>
<dbReference type="InterPro" id="IPR007168">
    <property type="entry name" value="Phageshock_PspC_N"/>
</dbReference>
<dbReference type="Pfam" id="PF09922">
    <property type="entry name" value="LiaF-like_C"/>
    <property type="match status" value="1"/>
</dbReference>
<keyword evidence="3 7" id="KW-0812">Transmembrane</keyword>
<feature type="domain" description="Phage shock protein PspC N-terminal" evidence="8">
    <location>
        <begin position="44"/>
        <end position="99"/>
    </location>
</feature>
<keyword evidence="5 7" id="KW-0472">Membrane</keyword>
<dbReference type="InterPro" id="IPR024425">
    <property type="entry name" value="LiaF-like_C"/>
</dbReference>